<dbReference type="EMBL" id="MDYQ01000015">
    <property type="protein sequence ID" value="PRP88035.1"/>
    <property type="molecule type" value="Genomic_DNA"/>
</dbReference>
<dbReference type="Proteomes" id="UP000241769">
    <property type="component" value="Unassembled WGS sequence"/>
</dbReference>
<dbReference type="PANTHER" id="PTHR31942:SF52">
    <property type="entry name" value="MLO-LIKE PROTEIN 1"/>
    <property type="match status" value="1"/>
</dbReference>
<evidence type="ECO:0000256" key="8">
    <source>
        <dbReference type="SAM" id="MobiDB-lite"/>
    </source>
</evidence>
<reference evidence="10 11" key="1">
    <citation type="journal article" date="2018" name="Genome Biol. Evol.">
        <title>Multiple Roots of Fruiting Body Formation in Amoebozoa.</title>
        <authorList>
            <person name="Hillmann F."/>
            <person name="Forbes G."/>
            <person name="Novohradska S."/>
            <person name="Ferling I."/>
            <person name="Riege K."/>
            <person name="Groth M."/>
            <person name="Westermann M."/>
            <person name="Marz M."/>
            <person name="Spaller T."/>
            <person name="Winckler T."/>
            <person name="Schaap P."/>
            <person name="Glockner G."/>
        </authorList>
    </citation>
    <scope>NUCLEOTIDE SEQUENCE [LARGE SCALE GENOMIC DNA]</scope>
    <source>
        <strain evidence="10 11">Jena</strain>
    </source>
</reference>
<evidence type="ECO:0000256" key="9">
    <source>
        <dbReference type="SAM" id="Phobius"/>
    </source>
</evidence>
<accession>A0A2P6NVP4</accession>
<gene>
    <name evidence="10" type="ORF">PROFUN_04463</name>
</gene>
<dbReference type="PANTHER" id="PTHR31942">
    <property type="entry name" value="MLO-LIKE PROTEIN 1"/>
    <property type="match status" value="1"/>
</dbReference>
<comment type="similarity">
    <text evidence="2">Belongs to the MLO family.</text>
</comment>
<organism evidence="10 11">
    <name type="scientific">Planoprotostelium fungivorum</name>
    <dbReference type="NCBI Taxonomy" id="1890364"/>
    <lineage>
        <taxon>Eukaryota</taxon>
        <taxon>Amoebozoa</taxon>
        <taxon>Evosea</taxon>
        <taxon>Variosea</taxon>
        <taxon>Cavosteliida</taxon>
        <taxon>Cavosteliaceae</taxon>
        <taxon>Planoprotostelium</taxon>
    </lineage>
</organism>
<evidence type="ECO:0000313" key="10">
    <source>
        <dbReference type="EMBL" id="PRP88035.1"/>
    </source>
</evidence>
<keyword evidence="6 9" id="KW-0472">Membrane</keyword>
<feature type="compositionally biased region" description="Basic and acidic residues" evidence="8">
    <location>
        <begin position="319"/>
        <end position="339"/>
    </location>
</feature>
<comment type="subcellular location">
    <subcellularLocation>
        <location evidence="1">Membrane</location>
        <topology evidence="1">Multi-pass membrane protein</topology>
    </subcellularLocation>
</comment>
<dbReference type="Pfam" id="PF03094">
    <property type="entry name" value="Mlo"/>
    <property type="match status" value="2"/>
</dbReference>
<evidence type="ECO:0000256" key="7">
    <source>
        <dbReference type="ARBA" id="ARBA00023265"/>
    </source>
</evidence>
<feature type="transmembrane region" description="Helical" evidence="9">
    <location>
        <begin position="403"/>
        <end position="425"/>
    </location>
</feature>
<keyword evidence="3 9" id="KW-0812">Transmembrane</keyword>
<keyword evidence="5 9" id="KW-1133">Transmembrane helix</keyword>
<feature type="transmembrane region" description="Helical" evidence="9">
    <location>
        <begin position="236"/>
        <end position="254"/>
    </location>
</feature>
<evidence type="ECO:0000256" key="6">
    <source>
        <dbReference type="ARBA" id="ARBA00023136"/>
    </source>
</evidence>
<feature type="transmembrane region" description="Helical" evidence="9">
    <location>
        <begin position="437"/>
        <end position="463"/>
    </location>
</feature>
<keyword evidence="7" id="KW-0568">Pathogenesis-related protein</keyword>
<evidence type="ECO:0000256" key="5">
    <source>
        <dbReference type="ARBA" id="ARBA00022989"/>
    </source>
</evidence>
<evidence type="ECO:0000256" key="4">
    <source>
        <dbReference type="ARBA" id="ARBA00022821"/>
    </source>
</evidence>
<comment type="caution">
    <text evidence="10">The sequence shown here is derived from an EMBL/GenBank/DDBJ whole genome shotgun (WGS) entry which is preliminary data.</text>
</comment>
<proteinExistence type="inferred from homology"/>
<sequence>MSLRRLLQEHVNGTEHEEGGEGGEEEERALAGVVVISVIVIFSLILEKAHHKATVYARQTGKKHVGAVIKKVTTELMILGLVSFLFFTVLKTQWFISLLHKISIKEFTDEFIEFLHMFLFVIVAIYVCIVIVLLILGGFIKSQWKRLERRALNRERPRKVGWIFSYFNVAIKYYHFIRLRENFITVHQLPEDFKYYSYLKQIYSQTFSEIVELNWKVWIIVLIVMGLDYADTRLSGTFNVGTGVIFICSLFLWFRVIQMRNHMVEDQSYFLTTTNQTPAGRAMIMTVTEADSVQEYNRSPVLSENNTPVGKAPSLERIPSFHDGDDRNNRHDDRDGERRPLVIQPQSSTFYDLRRSQTPHDAVAIDVHLNFKKTPRWKLCCIPCCATNTQYEAMFPFGRPHSLVYAAQILVFVQSVYISVSIMILSRQISGNVYLMVLNIVLPIINIIFIIGAAVPIICQVLAIHPEYHYAHSENRKLEIYKIKNHV</sequence>
<name>A0A2P6NVP4_9EUKA</name>
<feature type="transmembrane region" description="Helical" evidence="9">
    <location>
        <begin position="76"/>
        <end position="96"/>
    </location>
</feature>
<dbReference type="GO" id="GO:0006952">
    <property type="term" value="P:defense response"/>
    <property type="evidence" value="ECO:0007669"/>
    <property type="project" value="UniProtKB-KW"/>
</dbReference>
<protein>
    <submittedName>
        <fullName evidence="10">Uncharacterized protein</fullName>
    </submittedName>
</protein>
<feature type="transmembrane region" description="Helical" evidence="9">
    <location>
        <begin position="116"/>
        <end position="140"/>
    </location>
</feature>
<feature type="transmembrane region" description="Helical" evidence="9">
    <location>
        <begin position="29"/>
        <end position="46"/>
    </location>
</feature>
<keyword evidence="4" id="KW-0611">Plant defense</keyword>
<dbReference type="InterPro" id="IPR004326">
    <property type="entry name" value="Mlo"/>
</dbReference>
<evidence type="ECO:0000256" key="2">
    <source>
        <dbReference type="ARBA" id="ARBA00006574"/>
    </source>
</evidence>
<keyword evidence="11" id="KW-1185">Reference proteome</keyword>
<dbReference type="InParanoid" id="A0A2P6NVP4"/>
<dbReference type="GO" id="GO:0016020">
    <property type="term" value="C:membrane"/>
    <property type="evidence" value="ECO:0007669"/>
    <property type="project" value="UniProtKB-SubCell"/>
</dbReference>
<evidence type="ECO:0000256" key="1">
    <source>
        <dbReference type="ARBA" id="ARBA00004141"/>
    </source>
</evidence>
<evidence type="ECO:0000313" key="11">
    <source>
        <dbReference type="Proteomes" id="UP000241769"/>
    </source>
</evidence>
<feature type="compositionally biased region" description="Polar residues" evidence="8">
    <location>
        <begin position="296"/>
        <end position="308"/>
    </location>
</feature>
<feature type="region of interest" description="Disordered" evidence="8">
    <location>
        <begin position="296"/>
        <end position="339"/>
    </location>
</feature>
<dbReference type="AlphaFoldDB" id="A0A2P6NVP4"/>
<evidence type="ECO:0000256" key="3">
    <source>
        <dbReference type="ARBA" id="ARBA00022692"/>
    </source>
</evidence>